<name>A0A850HAY3_9SPHN</name>
<dbReference type="AlphaFoldDB" id="A0A850HAY3"/>
<dbReference type="Proteomes" id="UP000546031">
    <property type="component" value="Unassembled WGS sequence"/>
</dbReference>
<organism evidence="2 3">
    <name type="scientific">Altererythrobacter lutimaris</name>
    <dbReference type="NCBI Taxonomy" id="2743979"/>
    <lineage>
        <taxon>Bacteria</taxon>
        <taxon>Pseudomonadati</taxon>
        <taxon>Pseudomonadota</taxon>
        <taxon>Alphaproteobacteria</taxon>
        <taxon>Sphingomonadales</taxon>
        <taxon>Erythrobacteraceae</taxon>
        <taxon>Altererythrobacter</taxon>
    </lineage>
</organism>
<feature type="transmembrane region" description="Helical" evidence="1">
    <location>
        <begin position="44"/>
        <end position="66"/>
    </location>
</feature>
<keyword evidence="1" id="KW-0812">Transmembrane</keyword>
<comment type="caution">
    <text evidence="2">The sequence shown here is derived from an EMBL/GenBank/DDBJ whole genome shotgun (WGS) entry which is preliminary data.</text>
</comment>
<feature type="transmembrane region" description="Helical" evidence="1">
    <location>
        <begin position="169"/>
        <end position="187"/>
    </location>
</feature>
<sequence length="230" mass="24424">MAGNPRAERFFLIMTLVMIAIITAGFSASALYLPEFPFPPTPLLVVHGIVTFSWYGLTASQAWLIGNSNYALHRKMGQASLILAALILATGYVVVSGAIAKPTNSIGGLTPAGSTIFPSMDLLGFVLFYGLALIRRNDGAAHKRLIVLAGLMMLPPATARLGLAIGLEPLPAVAALAIAGAFLIYDWRTRKRPHWASVLGLVVAAGGAPLRFIVGSSDEWERFAQAFYGA</sequence>
<feature type="transmembrane region" description="Helical" evidence="1">
    <location>
        <begin position="194"/>
        <end position="214"/>
    </location>
</feature>
<evidence type="ECO:0000256" key="1">
    <source>
        <dbReference type="SAM" id="Phobius"/>
    </source>
</evidence>
<keyword evidence="1" id="KW-1133">Transmembrane helix</keyword>
<protein>
    <submittedName>
        <fullName evidence="2">Uncharacterized protein</fullName>
    </submittedName>
</protein>
<feature type="transmembrane region" description="Helical" evidence="1">
    <location>
        <begin position="12"/>
        <end position="32"/>
    </location>
</feature>
<feature type="transmembrane region" description="Helical" evidence="1">
    <location>
        <begin position="78"/>
        <end position="100"/>
    </location>
</feature>
<feature type="transmembrane region" description="Helical" evidence="1">
    <location>
        <begin position="112"/>
        <end position="133"/>
    </location>
</feature>
<evidence type="ECO:0000313" key="2">
    <source>
        <dbReference type="EMBL" id="NVE94899.1"/>
    </source>
</evidence>
<dbReference type="EMBL" id="JABWTA010000001">
    <property type="protein sequence ID" value="NVE94899.1"/>
    <property type="molecule type" value="Genomic_DNA"/>
</dbReference>
<keyword evidence="1" id="KW-0472">Membrane</keyword>
<gene>
    <name evidence="2" type="ORF">HUO12_08325</name>
</gene>
<evidence type="ECO:0000313" key="3">
    <source>
        <dbReference type="Proteomes" id="UP000546031"/>
    </source>
</evidence>
<accession>A0A850HAY3</accession>
<reference evidence="2 3" key="1">
    <citation type="submission" date="2020-06" db="EMBL/GenBank/DDBJ databases">
        <title>Altererythrobacter lutimaris sp. nov., a marine bacterium isolated from a tidal flat.</title>
        <authorList>
            <person name="Kim D."/>
            <person name="Yoo Y."/>
            <person name="Kim J.-J."/>
        </authorList>
    </citation>
    <scope>NUCLEOTIDE SEQUENCE [LARGE SCALE GENOMIC DNA]</scope>
    <source>
        <strain evidence="2 3">JGD-16</strain>
    </source>
</reference>
<proteinExistence type="predicted"/>
<keyword evidence="3" id="KW-1185">Reference proteome</keyword>